<dbReference type="Gene3D" id="3.40.50.450">
    <property type="match status" value="1"/>
</dbReference>
<sequence length="189" mass="20281">MSKPLVYVAGAIAGQSFGGATIWRSRVETALPECEILTPMRGKDYLQQFKTMPLTSAELVVGGASGAIGSADEAREAGFKVTNLDAAISSTRAIHRRDTWDLERCDLVLANFLSADEADKVSIGTSCEVYLTAYLRKPVVMILTPGGIHDHPFITGSAWVVVETPEEGIHAVRIALNLPMLPPLGIESD</sequence>
<comment type="caution">
    <text evidence="1">The sequence shown here is derived from an EMBL/GenBank/DDBJ whole genome shotgun (WGS) entry which is preliminary data.</text>
</comment>
<organism evidence="1">
    <name type="scientific">marine sediment metagenome</name>
    <dbReference type="NCBI Taxonomy" id="412755"/>
    <lineage>
        <taxon>unclassified sequences</taxon>
        <taxon>metagenomes</taxon>
        <taxon>ecological metagenomes</taxon>
    </lineage>
</organism>
<protein>
    <recommendedName>
        <fullName evidence="2">Nucleoside 2-deoxyribosyltransferase</fullName>
    </recommendedName>
</protein>
<dbReference type="EMBL" id="LAZR01021736">
    <property type="protein sequence ID" value="KKL84311.1"/>
    <property type="molecule type" value="Genomic_DNA"/>
</dbReference>
<gene>
    <name evidence="1" type="ORF">LCGC14_1965990</name>
</gene>
<dbReference type="AlphaFoldDB" id="A0A0F9G1J3"/>
<proteinExistence type="predicted"/>
<reference evidence="1" key="1">
    <citation type="journal article" date="2015" name="Nature">
        <title>Complex archaea that bridge the gap between prokaryotes and eukaryotes.</title>
        <authorList>
            <person name="Spang A."/>
            <person name="Saw J.H."/>
            <person name="Jorgensen S.L."/>
            <person name="Zaremba-Niedzwiedzka K."/>
            <person name="Martijn J."/>
            <person name="Lind A.E."/>
            <person name="van Eijk R."/>
            <person name="Schleper C."/>
            <person name="Guy L."/>
            <person name="Ettema T.J."/>
        </authorList>
    </citation>
    <scope>NUCLEOTIDE SEQUENCE</scope>
</reference>
<evidence type="ECO:0008006" key="2">
    <source>
        <dbReference type="Google" id="ProtNLM"/>
    </source>
</evidence>
<accession>A0A0F9G1J3</accession>
<dbReference type="SUPFAM" id="SSF52309">
    <property type="entry name" value="N-(deoxy)ribosyltransferase-like"/>
    <property type="match status" value="1"/>
</dbReference>
<name>A0A0F9G1J3_9ZZZZ</name>
<evidence type="ECO:0000313" key="1">
    <source>
        <dbReference type="EMBL" id="KKL84311.1"/>
    </source>
</evidence>